<accession>A0A9X1U9Z7</accession>
<dbReference type="EMBL" id="JAKLTY010000008">
    <property type="protein sequence ID" value="MCG2627899.1"/>
    <property type="molecule type" value="Genomic_DNA"/>
</dbReference>
<reference evidence="1" key="1">
    <citation type="submission" date="2022-01" db="EMBL/GenBank/DDBJ databases">
        <title>Genome sequnece data of strain Bradyrhizobium sp. nov.</title>
        <authorList>
            <person name="Zhang J."/>
        </authorList>
    </citation>
    <scope>NUCLEOTIDE SEQUENCE</scope>
    <source>
        <strain evidence="2">WYCCWR 12774</strain>
        <strain evidence="1">WYCCWR 13023</strain>
    </source>
</reference>
<organism evidence="1 4">
    <name type="scientific">Bradyrhizobium zhengyangense</name>
    <dbReference type="NCBI Taxonomy" id="2911009"/>
    <lineage>
        <taxon>Bacteria</taxon>
        <taxon>Pseudomonadati</taxon>
        <taxon>Pseudomonadota</taxon>
        <taxon>Alphaproteobacteria</taxon>
        <taxon>Hyphomicrobiales</taxon>
        <taxon>Nitrobacteraceae</taxon>
        <taxon>Bradyrhizobium</taxon>
    </lineage>
</organism>
<evidence type="ECO:0000313" key="4">
    <source>
        <dbReference type="Proteomes" id="UP001139054"/>
    </source>
</evidence>
<evidence type="ECO:0000313" key="2">
    <source>
        <dbReference type="EMBL" id="MCG2669672.1"/>
    </source>
</evidence>
<dbReference type="EMBL" id="JAKLUA010000007">
    <property type="protein sequence ID" value="MCG2669672.1"/>
    <property type="molecule type" value="Genomic_DNA"/>
</dbReference>
<keyword evidence="3" id="KW-1185">Reference proteome</keyword>
<dbReference type="Proteomes" id="UP001139012">
    <property type="component" value="Unassembled WGS sequence"/>
</dbReference>
<gene>
    <name evidence="2" type="ORF">L6637_22160</name>
    <name evidence="1" type="ORF">L6654_14795</name>
</gene>
<name>A0A9X1U9Z7_9BRAD</name>
<comment type="caution">
    <text evidence="1">The sequence shown here is derived from an EMBL/GenBank/DDBJ whole genome shotgun (WGS) entry which is preliminary data.</text>
</comment>
<proteinExistence type="predicted"/>
<dbReference type="AlphaFoldDB" id="A0A9X1U9Z7"/>
<protein>
    <submittedName>
        <fullName evidence="1">Uncharacterized protein</fullName>
    </submittedName>
</protein>
<evidence type="ECO:0000313" key="3">
    <source>
        <dbReference type="Proteomes" id="UP001139012"/>
    </source>
</evidence>
<sequence length="65" mass="7109">MDDDVWERQALGLIKAFRGITDARKRQRILDLAEQLADGAISDAPEAGVHEASIVEERGDCPGCE</sequence>
<evidence type="ECO:0000313" key="1">
    <source>
        <dbReference type="EMBL" id="MCG2627899.1"/>
    </source>
</evidence>
<dbReference type="RefSeq" id="WP_237864539.1">
    <property type="nucleotide sequence ID" value="NZ_JAKLTY010000008.1"/>
</dbReference>
<dbReference type="Proteomes" id="UP001139054">
    <property type="component" value="Unassembled WGS sequence"/>
</dbReference>